<feature type="domain" description="DUF3874" evidence="2">
    <location>
        <begin position="206"/>
        <end position="275"/>
    </location>
</feature>
<protein>
    <recommendedName>
        <fullName evidence="5">DUF3874 domain-containing protein</fullName>
    </recommendedName>
</protein>
<dbReference type="AlphaFoldDB" id="A0A853PK35"/>
<organism evidence="3 4">
    <name type="scientific">Bacteroides fragilis</name>
    <dbReference type="NCBI Taxonomy" id="817"/>
    <lineage>
        <taxon>Bacteria</taxon>
        <taxon>Pseudomonadati</taxon>
        <taxon>Bacteroidota</taxon>
        <taxon>Bacteroidia</taxon>
        <taxon>Bacteroidales</taxon>
        <taxon>Bacteroidaceae</taxon>
        <taxon>Bacteroides</taxon>
    </lineage>
</organism>
<evidence type="ECO:0000259" key="1">
    <source>
        <dbReference type="Pfam" id="PF05272"/>
    </source>
</evidence>
<evidence type="ECO:0000259" key="2">
    <source>
        <dbReference type="Pfam" id="PF12990"/>
    </source>
</evidence>
<dbReference type="Pfam" id="PF05272">
    <property type="entry name" value="VapE-like_dom"/>
    <property type="match status" value="1"/>
</dbReference>
<evidence type="ECO:0000313" key="3">
    <source>
        <dbReference type="EMBL" id="OCR27471.1"/>
    </source>
</evidence>
<comment type="caution">
    <text evidence="3">The sequence shown here is derived from an EMBL/GenBank/DDBJ whole genome shotgun (WGS) entry which is preliminary data.</text>
</comment>
<dbReference type="Pfam" id="PF12990">
    <property type="entry name" value="DUF3874"/>
    <property type="match status" value="1"/>
</dbReference>
<gene>
    <name evidence="3" type="ORF">AC094_42430</name>
</gene>
<accession>A0A853PK35</accession>
<name>A0A853PK35_BACFG</name>
<evidence type="ECO:0008006" key="5">
    <source>
        <dbReference type="Google" id="ProtNLM"/>
    </source>
</evidence>
<evidence type="ECO:0000313" key="4">
    <source>
        <dbReference type="Proteomes" id="UP000093197"/>
    </source>
</evidence>
<reference evidence="3 4" key="1">
    <citation type="journal article" date="2016" name="PLoS ONE">
        <title>Genomic Diversity of Enterotoxigenic Strains of Bacteroides fragilis.</title>
        <authorList>
            <person name="Pierce J.V."/>
            <person name="Bernstein H.D."/>
        </authorList>
    </citation>
    <scope>NUCLEOTIDE SEQUENCE [LARGE SCALE GENOMIC DNA]</scope>
    <source>
        <strain evidence="3 4">20793-3</strain>
    </source>
</reference>
<dbReference type="Proteomes" id="UP000093197">
    <property type="component" value="Unassembled WGS sequence"/>
</dbReference>
<dbReference type="PANTHER" id="PTHR34985">
    <property type="entry name" value="SLR0554 PROTEIN"/>
    <property type="match status" value="1"/>
</dbReference>
<feature type="domain" description="Virulence-associated protein E-like" evidence="1">
    <location>
        <begin position="122"/>
        <end position="202"/>
    </location>
</feature>
<dbReference type="InterPro" id="IPR007936">
    <property type="entry name" value="VapE-like_dom"/>
</dbReference>
<dbReference type="PANTHER" id="PTHR34985:SF1">
    <property type="entry name" value="SLR0554 PROTEIN"/>
    <property type="match status" value="1"/>
</dbReference>
<proteinExistence type="predicted"/>
<sequence>MRTEILLFKDIDFQTIYSKISFFTSRMDSSGESRDTCFFVNYKRGLTLSKTELDPMSKRKLTTKFEEEPLNFGTGMWNVGLTPNVCRCTLLLPTSCMTCLVGTGRTASGRWPATYVPFDESAISELKRYASFIATSNHSDLLSDPSGSRRFICINITGRIRNDAAINYLQLYAQVAQELREGECFYFSPEEEAVLMENNQEFELQTPVGHLFQQYFRSADEGEKCETLLAVDILGRIQKKSGFKLSATKIVHLGRILRKLGVPCKKMRNGNFYCVVEL</sequence>
<dbReference type="EMBL" id="LIDT01000044">
    <property type="protein sequence ID" value="OCR27471.1"/>
    <property type="molecule type" value="Genomic_DNA"/>
</dbReference>
<dbReference type="InterPro" id="IPR024450">
    <property type="entry name" value="DUF3874"/>
</dbReference>